<evidence type="ECO:0000259" key="2">
    <source>
        <dbReference type="PROSITE" id="PS50948"/>
    </source>
</evidence>
<dbReference type="EMBL" id="CAJFCJ010000005">
    <property type="protein sequence ID" value="CAD5114599.1"/>
    <property type="molecule type" value="Genomic_DNA"/>
</dbReference>
<evidence type="ECO:0000313" key="4">
    <source>
        <dbReference type="Proteomes" id="UP000549394"/>
    </source>
</evidence>
<feature type="compositionally biased region" description="Polar residues" evidence="1">
    <location>
        <begin position="295"/>
        <end position="304"/>
    </location>
</feature>
<reference evidence="3 4" key="1">
    <citation type="submission" date="2020-08" db="EMBL/GenBank/DDBJ databases">
        <authorList>
            <person name="Hejnol A."/>
        </authorList>
    </citation>
    <scope>NUCLEOTIDE SEQUENCE [LARGE SCALE GENOMIC DNA]</scope>
</reference>
<gene>
    <name evidence="3" type="ORF">DGYR_LOCUS3427</name>
</gene>
<organism evidence="3 4">
    <name type="scientific">Dimorphilus gyrociliatus</name>
    <dbReference type="NCBI Taxonomy" id="2664684"/>
    <lineage>
        <taxon>Eukaryota</taxon>
        <taxon>Metazoa</taxon>
        <taxon>Spiralia</taxon>
        <taxon>Lophotrochozoa</taxon>
        <taxon>Annelida</taxon>
        <taxon>Polychaeta</taxon>
        <taxon>Polychaeta incertae sedis</taxon>
        <taxon>Dinophilidae</taxon>
        <taxon>Dimorphilus</taxon>
    </lineage>
</organism>
<feature type="compositionally biased region" description="Polar residues" evidence="1">
    <location>
        <begin position="212"/>
        <end position="226"/>
    </location>
</feature>
<keyword evidence="4" id="KW-1185">Reference proteome</keyword>
<sequence>MANNKESLNNNLDRSFVNGTVSNNTPLLDEIFELRNIIDIWKTRFMGLEDVAIEMRNKIDELYAELDETRLMLIDKDTELGESQRHKCYLKMNLINVLDMLRNAYSASLQKQNSLPSVYINGLYEYRNGTWFRLIPRSFSEASLTDSNYSNDSTDQDFDDTDDEESEDGEDSDVIEDSAATEDDSETDDDSEDDDSDNKDKIIAVRKKEPTSKCSNSNQGSFNNTLPQKIAVKTQASDVVNDYDNIENCSKENHKFGNVLVSPGIKHQLESSEEKETYRLPSNSASPFTRKRANQGENQTSVSSDQKKRRRSTSEVGPPQRKANHKDQREFVEMFSLLISLLIINPIKGNDDNCNILNPVYYGNSDIDQNNCTTYIGCWDTVKNSCYYGKDYVSGFVRARGYYKQSEPSTNTVYFESSPSTIEQCKSKCFEYWLCNCFTYSKIHKLCKVFKDNCLTVETQHTDYRTYNRVAFANYTCYHSHCESSGSDLKLNMDMRECVRQADADTTREYGEFSMAVKQELSEACTVRDGLCSVYDPINKILPYKYVCMKGAITNSIYNPKNPILQQFTWDLSSCFNISLEKPFSIRHAWPTVGTAQQTFDVKIIGKNLQCCLRNKNIEESSGVIGLVLAEFQSDPTFNTVYKTCTYINGDDQNFCSYRCSCDEGYCEAVYIKAFAKDDENMSICNYEIL</sequence>
<protein>
    <submittedName>
        <fullName evidence="3">DgyrCDS3685</fullName>
    </submittedName>
</protein>
<feature type="compositionally biased region" description="Acidic residues" evidence="1">
    <location>
        <begin position="154"/>
        <end position="197"/>
    </location>
</feature>
<dbReference type="Proteomes" id="UP000549394">
    <property type="component" value="Unassembled WGS sequence"/>
</dbReference>
<dbReference type="InterPro" id="IPR003609">
    <property type="entry name" value="Pan_app"/>
</dbReference>
<proteinExistence type="predicted"/>
<feature type="region of interest" description="Disordered" evidence="1">
    <location>
        <begin position="143"/>
        <end position="226"/>
    </location>
</feature>
<dbReference type="PROSITE" id="PS50948">
    <property type="entry name" value="PAN"/>
    <property type="match status" value="1"/>
</dbReference>
<feature type="region of interest" description="Disordered" evidence="1">
    <location>
        <begin position="269"/>
        <end position="326"/>
    </location>
</feature>
<feature type="compositionally biased region" description="Basic and acidic residues" evidence="1">
    <location>
        <begin position="198"/>
        <end position="211"/>
    </location>
</feature>
<comment type="caution">
    <text evidence="3">The sequence shown here is derived from an EMBL/GenBank/DDBJ whole genome shotgun (WGS) entry which is preliminary data.</text>
</comment>
<evidence type="ECO:0000256" key="1">
    <source>
        <dbReference type="SAM" id="MobiDB-lite"/>
    </source>
</evidence>
<accession>A0A7I8VFY2</accession>
<dbReference type="AlphaFoldDB" id="A0A7I8VFY2"/>
<evidence type="ECO:0000313" key="3">
    <source>
        <dbReference type="EMBL" id="CAD5114599.1"/>
    </source>
</evidence>
<feature type="compositionally biased region" description="Basic and acidic residues" evidence="1">
    <location>
        <begin position="269"/>
        <end position="278"/>
    </location>
</feature>
<feature type="domain" description="Apple" evidence="2">
    <location>
        <begin position="386"/>
        <end position="477"/>
    </location>
</feature>
<name>A0A7I8VFY2_9ANNE</name>